<dbReference type="EMBL" id="MHIC01000007">
    <property type="protein sequence ID" value="OGY45949.1"/>
    <property type="molecule type" value="Genomic_DNA"/>
</dbReference>
<dbReference type="PANTHER" id="PTHR20854">
    <property type="entry name" value="INOSITOL MONOPHOSPHATASE"/>
    <property type="match status" value="1"/>
</dbReference>
<feature type="binding site" evidence="5">
    <location>
        <position position="66"/>
    </location>
    <ligand>
        <name>Mg(2+)</name>
        <dbReference type="ChEBI" id="CHEBI:18420"/>
        <label>1</label>
        <note>catalytic</note>
    </ligand>
</feature>
<dbReference type="GO" id="GO:0006020">
    <property type="term" value="P:inositol metabolic process"/>
    <property type="evidence" value="ECO:0007669"/>
    <property type="project" value="TreeGrafter"/>
</dbReference>
<keyword evidence="4 5" id="KW-0460">Magnesium</keyword>
<feature type="binding site" evidence="5">
    <location>
        <position position="82"/>
    </location>
    <ligand>
        <name>Mg(2+)</name>
        <dbReference type="ChEBI" id="CHEBI:18420"/>
        <label>1</label>
        <note>catalytic</note>
    </ligand>
</feature>
<dbReference type="FunFam" id="3.30.540.10:FF:000003">
    <property type="entry name" value="Inositol-1-monophosphatase"/>
    <property type="match status" value="1"/>
</dbReference>
<comment type="cofactor">
    <cofactor evidence="1 5">
        <name>Mg(2+)</name>
        <dbReference type="ChEBI" id="CHEBI:18420"/>
    </cofactor>
</comment>
<dbReference type="PANTHER" id="PTHR20854:SF4">
    <property type="entry name" value="INOSITOL-1-MONOPHOSPHATASE-RELATED"/>
    <property type="match status" value="1"/>
</dbReference>
<evidence type="ECO:0000256" key="5">
    <source>
        <dbReference type="PIRSR" id="PIRSR600760-2"/>
    </source>
</evidence>
<dbReference type="GO" id="GO:0007165">
    <property type="term" value="P:signal transduction"/>
    <property type="evidence" value="ECO:0007669"/>
    <property type="project" value="TreeGrafter"/>
</dbReference>
<dbReference type="SUPFAM" id="SSF56655">
    <property type="entry name" value="Carbohydrate phosphatase"/>
    <property type="match status" value="1"/>
</dbReference>
<name>A0A1G1Y0U0_9BACT</name>
<evidence type="ECO:0000313" key="7">
    <source>
        <dbReference type="Proteomes" id="UP000176241"/>
    </source>
</evidence>
<evidence type="ECO:0000256" key="4">
    <source>
        <dbReference type="ARBA" id="ARBA00022842"/>
    </source>
</evidence>
<keyword evidence="2 5" id="KW-0479">Metal-binding</keyword>
<evidence type="ECO:0000313" key="6">
    <source>
        <dbReference type="EMBL" id="OGY45949.1"/>
    </source>
</evidence>
<feature type="binding site" evidence="5">
    <location>
        <position position="207"/>
    </location>
    <ligand>
        <name>Mg(2+)</name>
        <dbReference type="ChEBI" id="CHEBI:18420"/>
        <label>1</label>
        <note>catalytic</note>
    </ligand>
</feature>
<protein>
    <recommendedName>
        <fullName evidence="8">Inositol monophosphatase</fullName>
    </recommendedName>
</protein>
<comment type="caution">
    <text evidence="6">The sequence shown here is derived from an EMBL/GenBank/DDBJ whole genome shotgun (WGS) entry which is preliminary data.</text>
</comment>
<dbReference type="Pfam" id="PF00459">
    <property type="entry name" value="Inositol_P"/>
    <property type="match status" value="1"/>
</dbReference>
<keyword evidence="3" id="KW-0378">Hydrolase</keyword>
<gene>
    <name evidence="6" type="ORF">A2731_04330</name>
</gene>
<proteinExistence type="predicted"/>
<dbReference type="AlphaFoldDB" id="A0A1G1Y0U0"/>
<dbReference type="Proteomes" id="UP000176241">
    <property type="component" value="Unassembled WGS sequence"/>
</dbReference>
<evidence type="ECO:0000256" key="3">
    <source>
        <dbReference type="ARBA" id="ARBA00022801"/>
    </source>
</evidence>
<accession>A0A1G1Y0U0</accession>
<evidence type="ECO:0000256" key="2">
    <source>
        <dbReference type="ARBA" id="ARBA00022723"/>
    </source>
</evidence>
<evidence type="ECO:0000256" key="1">
    <source>
        <dbReference type="ARBA" id="ARBA00001946"/>
    </source>
</evidence>
<dbReference type="GO" id="GO:0046872">
    <property type="term" value="F:metal ion binding"/>
    <property type="evidence" value="ECO:0007669"/>
    <property type="project" value="UniProtKB-KW"/>
</dbReference>
<dbReference type="InterPro" id="IPR000760">
    <property type="entry name" value="Inositol_monophosphatase-like"/>
</dbReference>
<organism evidence="6 7">
    <name type="scientific">Candidatus Buchananbacteria bacterium RIFCSPHIGHO2_01_FULL_39_8</name>
    <dbReference type="NCBI Taxonomy" id="1797533"/>
    <lineage>
        <taxon>Bacteria</taxon>
        <taxon>Candidatus Buchananiibacteriota</taxon>
    </lineage>
</organism>
<feature type="binding site" evidence="5">
    <location>
        <position position="85"/>
    </location>
    <ligand>
        <name>Mg(2+)</name>
        <dbReference type="ChEBI" id="CHEBI:18420"/>
        <label>1</label>
        <note>catalytic</note>
    </ligand>
</feature>
<reference evidence="6 7" key="1">
    <citation type="journal article" date="2016" name="Nat. Commun.">
        <title>Thousands of microbial genomes shed light on interconnected biogeochemical processes in an aquifer system.</title>
        <authorList>
            <person name="Anantharaman K."/>
            <person name="Brown C.T."/>
            <person name="Hug L.A."/>
            <person name="Sharon I."/>
            <person name="Castelle C.J."/>
            <person name="Probst A.J."/>
            <person name="Thomas B.C."/>
            <person name="Singh A."/>
            <person name="Wilkins M.J."/>
            <person name="Karaoz U."/>
            <person name="Brodie E.L."/>
            <person name="Williams K.H."/>
            <person name="Hubbard S.S."/>
            <person name="Banfield J.F."/>
        </authorList>
    </citation>
    <scope>NUCLEOTIDE SEQUENCE [LARGE SCALE GENOMIC DNA]</scope>
</reference>
<evidence type="ECO:0008006" key="8">
    <source>
        <dbReference type="Google" id="ProtNLM"/>
    </source>
</evidence>
<dbReference type="Gene3D" id="3.30.540.10">
    <property type="entry name" value="Fructose-1,6-Bisphosphatase, subunit A, domain 1"/>
    <property type="match status" value="1"/>
</dbReference>
<dbReference type="GO" id="GO:0008934">
    <property type="term" value="F:inositol monophosphate 1-phosphatase activity"/>
    <property type="evidence" value="ECO:0007669"/>
    <property type="project" value="TreeGrafter"/>
</dbReference>
<dbReference type="CDD" id="cd01637">
    <property type="entry name" value="IMPase_like"/>
    <property type="match status" value="1"/>
</dbReference>
<sequence length="220" mass="24756">MEHNFRPFITKIIKHAGRMAARDFKLKSKIKWKTSSDPVTETDVRINKYLFDEINKEFPGHNISSEELPIQENKSEYTWFVDPVDGTINFVQRIPFFGIIIGLAKGKEIIEAAIYNPIHDELFYAQKGQGAFSNDKKIISDARDELSKAYVDLSIWPGATYGLIGLEEQIVDKIYVGAHHCCIGLTAGYIAIGRIDATVFAGNKAWDTAGPYTYLSGSWT</sequence>
<dbReference type="STRING" id="1797533.A2731_04330"/>
<dbReference type="PRINTS" id="PR00377">
    <property type="entry name" value="IMPHPHTASES"/>
</dbReference>